<dbReference type="PANTHER" id="PTHR33540:SF1">
    <property type="entry name" value="N-ACETYLMURAMATE_N-ACETYLGLUCOSAMINE KINASE"/>
    <property type="match status" value="1"/>
</dbReference>
<keyword evidence="5" id="KW-1185">Reference proteome</keyword>
<dbReference type="InterPro" id="IPR002575">
    <property type="entry name" value="Aminoglycoside_PTrfase"/>
</dbReference>
<name>A0A411PFD2_9GAMM</name>
<dbReference type="PANTHER" id="PTHR33540">
    <property type="entry name" value="TRNA THREONYLCARBAMOYLADENOSINE BIOSYNTHESIS PROTEIN TSAE"/>
    <property type="match status" value="1"/>
</dbReference>
<sequence>MSQSDQRFVALQAWLTPLFEQPFEIRLISGDASFRRYFRVTLTAQQNQVSQASPHHVEQARLNATSYIVADSPVELVPIEPFIAMAEAYKQAGLLVPEVIASDAQQGFVLQTDLGDEQLLSHLTPQTVTQYYQQALALLPSIAGVTQTAQGELAQFDEAFLRRELGIFTEWLLECHLNYQPSDQESTLIENTNKVLIASALEQPQVGMHRDFHSRNLLLTEQESSDSKLAVIDFQDAVIGPVTYDAVSLLRDCYIRWPDELVNPLMQSHFDAMQAAGVIEKQTTFSRYQRWFDLMGLQRHIKAAGIFTRLKHRDGKTGYIKDIPLTLQYIVDISARYVELAEFGQWLEANIVPRFACAKEQVCLENSKSIADEASV</sequence>
<evidence type="ECO:0000259" key="3">
    <source>
        <dbReference type="Pfam" id="PF01636"/>
    </source>
</evidence>
<dbReference type="InterPro" id="IPR011009">
    <property type="entry name" value="Kinase-like_dom_sf"/>
</dbReference>
<dbReference type="AlphaFoldDB" id="A0A411PFD2"/>
<keyword evidence="1" id="KW-0547">Nucleotide-binding</keyword>
<dbReference type="GO" id="GO:0016740">
    <property type="term" value="F:transferase activity"/>
    <property type="evidence" value="ECO:0007669"/>
    <property type="project" value="UniProtKB-KW"/>
</dbReference>
<reference evidence="4 5" key="1">
    <citation type="submission" date="2019-02" db="EMBL/GenBank/DDBJ databases">
        <title>Shewanella sp. D4-2 isolated from Dokdo Island.</title>
        <authorList>
            <person name="Baek K."/>
        </authorList>
    </citation>
    <scope>NUCLEOTIDE SEQUENCE [LARGE SCALE GENOMIC DNA]</scope>
    <source>
        <strain evidence="4 5">D4-2</strain>
    </source>
</reference>
<dbReference type="EMBL" id="CP036200">
    <property type="protein sequence ID" value="QBF82263.1"/>
    <property type="molecule type" value="Genomic_DNA"/>
</dbReference>
<dbReference type="Gene3D" id="3.30.200.20">
    <property type="entry name" value="Phosphorylase Kinase, domain 1"/>
    <property type="match status" value="1"/>
</dbReference>
<proteinExistence type="predicted"/>
<feature type="domain" description="Aminoglycoside phosphotransferase" evidence="3">
    <location>
        <begin position="24"/>
        <end position="269"/>
    </location>
</feature>
<dbReference type="OrthoDB" id="9809275at2"/>
<keyword evidence="2" id="KW-0067">ATP-binding</keyword>
<accession>A0A411PFD2</accession>
<dbReference type="Proteomes" id="UP000291106">
    <property type="component" value="Chromosome"/>
</dbReference>
<keyword evidence="4" id="KW-0808">Transferase</keyword>
<organism evidence="4 5">
    <name type="scientific">Shewanella maritima</name>
    <dbReference type="NCBI Taxonomy" id="2520507"/>
    <lineage>
        <taxon>Bacteria</taxon>
        <taxon>Pseudomonadati</taxon>
        <taxon>Pseudomonadota</taxon>
        <taxon>Gammaproteobacteria</taxon>
        <taxon>Alteromonadales</taxon>
        <taxon>Shewanellaceae</taxon>
        <taxon>Shewanella</taxon>
    </lineage>
</organism>
<dbReference type="RefSeq" id="WP_130598235.1">
    <property type="nucleotide sequence ID" value="NZ_CP036200.1"/>
</dbReference>
<dbReference type="Gene3D" id="3.90.1200.10">
    <property type="match status" value="1"/>
</dbReference>
<evidence type="ECO:0000313" key="5">
    <source>
        <dbReference type="Proteomes" id="UP000291106"/>
    </source>
</evidence>
<dbReference type="KEGG" id="smai:EXU30_05775"/>
<dbReference type="Pfam" id="PF01636">
    <property type="entry name" value="APH"/>
    <property type="match status" value="1"/>
</dbReference>
<evidence type="ECO:0000256" key="1">
    <source>
        <dbReference type="ARBA" id="ARBA00022741"/>
    </source>
</evidence>
<dbReference type="SUPFAM" id="SSF56112">
    <property type="entry name" value="Protein kinase-like (PK-like)"/>
    <property type="match status" value="1"/>
</dbReference>
<gene>
    <name evidence="4" type="ORF">EXU30_05775</name>
</gene>
<protein>
    <submittedName>
        <fullName evidence="4">Aminoglycoside phosphotransferase</fullName>
    </submittedName>
</protein>
<dbReference type="GO" id="GO:0005524">
    <property type="term" value="F:ATP binding"/>
    <property type="evidence" value="ECO:0007669"/>
    <property type="project" value="UniProtKB-KW"/>
</dbReference>
<evidence type="ECO:0000313" key="4">
    <source>
        <dbReference type="EMBL" id="QBF82263.1"/>
    </source>
</evidence>
<evidence type="ECO:0000256" key="2">
    <source>
        <dbReference type="ARBA" id="ARBA00022840"/>
    </source>
</evidence>